<reference evidence="1" key="2">
    <citation type="journal article" date="2015" name="Fish Shellfish Immunol.">
        <title>Early steps in the European eel (Anguilla anguilla)-Vibrio vulnificus interaction in the gills: Role of the RtxA13 toxin.</title>
        <authorList>
            <person name="Callol A."/>
            <person name="Pajuelo D."/>
            <person name="Ebbesson L."/>
            <person name="Teles M."/>
            <person name="MacKenzie S."/>
            <person name="Amaro C."/>
        </authorList>
    </citation>
    <scope>NUCLEOTIDE SEQUENCE</scope>
</reference>
<dbReference type="AlphaFoldDB" id="A0A0E9WVM3"/>
<evidence type="ECO:0000313" key="1">
    <source>
        <dbReference type="EMBL" id="JAH94246.1"/>
    </source>
</evidence>
<name>A0A0E9WVM3_ANGAN</name>
<sequence>MLLEGIMKYVRVIKPFGCQCDLCLSNETGSGQNYVSACFLKK</sequence>
<protein>
    <submittedName>
        <fullName evidence="1">Uncharacterized protein</fullName>
    </submittedName>
</protein>
<reference evidence="1" key="1">
    <citation type="submission" date="2014-11" db="EMBL/GenBank/DDBJ databases">
        <authorList>
            <person name="Amaro Gonzalez C."/>
        </authorList>
    </citation>
    <scope>NUCLEOTIDE SEQUENCE</scope>
</reference>
<accession>A0A0E9WVM3</accession>
<proteinExistence type="predicted"/>
<dbReference type="EMBL" id="GBXM01014331">
    <property type="protein sequence ID" value="JAH94246.1"/>
    <property type="molecule type" value="Transcribed_RNA"/>
</dbReference>
<organism evidence="1">
    <name type="scientific">Anguilla anguilla</name>
    <name type="common">European freshwater eel</name>
    <name type="synonym">Muraena anguilla</name>
    <dbReference type="NCBI Taxonomy" id="7936"/>
    <lineage>
        <taxon>Eukaryota</taxon>
        <taxon>Metazoa</taxon>
        <taxon>Chordata</taxon>
        <taxon>Craniata</taxon>
        <taxon>Vertebrata</taxon>
        <taxon>Euteleostomi</taxon>
        <taxon>Actinopterygii</taxon>
        <taxon>Neopterygii</taxon>
        <taxon>Teleostei</taxon>
        <taxon>Anguilliformes</taxon>
        <taxon>Anguillidae</taxon>
        <taxon>Anguilla</taxon>
    </lineage>
</organism>